<reference evidence="3 5" key="1">
    <citation type="journal article" date="2021" name="ISME Commun">
        <title>Automated analysis of genomic sequences facilitates high-throughput and comprehensive description of bacteria.</title>
        <authorList>
            <person name="Hitch T.C.A."/>
        </authorList>
    </citation>
    <scope>NUCLEOTIDE SEQUENCE [LARGE SCALE GENOMIC DNA]</scope>
    <source>
        <strain evidence="3 5">Sanger_19</strain>
    </source>
</reference>
<evidence type="ECO:0000313" key="2">
    <source>
        <dbReference type="EMBL" id="MCC2242845.1"/>
    </source>
</evidence>
<organism evidence="2 4">
    <name type="scientific">Roseburia amylophila</name>
    <dbReference type="NCBI Taxonomy" id="2981794"/>
    <lineage>
        <taxon>Bacteria</taxon>
        <taxon>Bacillati</taxon>
        <taxon>Bacillota</taxon>
        <taxon>Clostridia</taxon>
        <taxon>Lachnospirales</taxon>
        <taxon>Lachnospiraceae</taxon>
        <taxon>Roseburia</taxon>
    </lineage>
</organism>
<accession>A0AAW4WJA8</accession>
<evidence type="ECO:0000313" key="3">
    <source>
        <dbReference type="EMBL" id="MCU6718134.1"/>
    </source>
</evidence>
<feature type="transmembrane region" description="Helical" evidence="1">
    <location>
        <begin position="98"/>
        <end position="119"/>
    </location>
</feature>
<comment type="caution">
    <text evidence="2">The sequence shown here is derived from an EMBL/GenBank/DDBJ whole genome shotgun (WGS) entry which is preliminary data.</text>
</comment>
<protein>
    <submittedName>
        <fullName evidence="2">Uncharacterized protein</fullName>
    </submittedName>
</protein>
<dbReference type="Proteomes" id="UP001209666">
    <property type="component" value="Unassembled WGS sequence"/>
</dbReference>
<evidence type="ECO:0000256" key="1">
    <source>
        <dbReference type="SAM" id="Phobius"/>
    </source>
</evidence>
<dbReference type="AlphaFoldDB" id="A0AAW4WJA8"/>
<dbReference type="Proteomes" id="UP001198893">
    <property type="component" value="Unassembled WGS sequence"/>
</dbReference>
<keyword evidence="5" id="KW-1185">Reference proteome</keyword>
<dbReference type="EMBL" id="JAOQKI010000026">
    <property type="protein sequence ID" value="MCU6718134.1"/>
    <property type="molecule type" value="Genomic_DNA"/>
</dbReference>
<keyword evidence="1" id="KW-1133">Transmembrane helix</keyword>
<dbReference type="EMBL" id="JAJEQW010000012">
    <property type="protein sequence ID" value="MCC2242845.1"/>
    <property type="molecule type" value="Genomic_DNA"/>
</dbReference>
<gene>
    <name evidence="2" type="ORF">LKD47_11095</name>
    <name evidence="3" type="ORF">OCV43_12815</name>
</gene>
<reference evidence="3" key="3">
    <citation type="submission" date="2022-09" db="EMBL/GenBank/DDBJ databases">
        <authorList>
            <person name="Hitch T.C.A."/>
        </authorList>
    </citation>
    <scope>NUCLEOTIDE SEQUENCE</scope>
    <source>
        <strain evidence="3">Sanger_19</strain>
    </source>
</reference>
<name>A0AAW4WJA8_9FIRM</name>
<keyword evidence="1" id="KW-0472">Membrane</keyword>
<proteinExistence type="predicted"/>
<keyword evidence="1" id="KW-0812">Transmembrane</keyword>
<reference evidence="2" key="2">
    <citation type="submission" date="2021-10" db="EMBL/GenBank/DDBJ databases">
        <title>Anaerobic single-cell dispensing facilitates the cultivation of human gut bacteria.</title>
        <authorList>
            <person name="Afrizal A."/>
        </authorList>
    </citation>
    <scope>NUCLEOTIDE SEQUENCE</scope>
    <source>
        <strain evidence="2">CLA-AA-H204</strain>
    </source>
</reference>
<dbReference type="RefSeq" id="WP_117842205.1">
    <property type="nucleotide sequence ID" value="NZ_JAJEQW010000012.1"/>
</dbReference>
<evidence type="ECO:0000313" key="4">
    <source>
        <dbReference type="Proteomes" id="UP001198893"/>
    </source>
</evidence>
<evidence type="ECO:0000313" key="5">
    <source>
        <dbReference type="Proteomes" id="UP001209666"/>
    </source>
</evidence>
<sequence length="132" mass="14382">MACFLVPATEAAVTTIAEHVVKGKEERANKEELTLSENSKTPFSHKLKWLNHMLWGGSALLAFEHIWHGEVTPWFPFLTAAGNPEDAMAMLHEMATTGVAMAVLVTAVWAGMVAVSNVIEKRPVIGTGKEIQ</sequence>